<gene>
    <name evidence="1" type="ORF">PoB_000525300</name>
</gene>
<dbReference type="Gene3D" id="3.30.160.20">
    <property type="match status" value="1"/>
</dbReference>
<evidence type="ECO:0000313" key="2">
    <source>
        <dbReference type="Proteomes" id="UP000735302"/>
    </source>
</evidence>
<dbReference type="EMBL" id="BLXT01000597">
    <property type="protein sequence ID" value="GFN78747.1"/>
    <property type="molecule type" value="Genomic_DNA"/>
</dbReference>
<comment type="caution">
    <text evidence="1">The sequence shown here is derived from an EMBL/GenBank/DDBJ whole genome shotgun (WGS) entry which is preliminary data.</text>
</comment>
<evidence type="ECO:0000313" key="1">
    <source>
        <dbReference type="EMBL" id="GFN78747.1"/>
    </source>
</evidence>
<protein>
    <submittedName>
        <fullName evidence="1">Apobec1 complementation factor</fullName>
    </submittedName>
</protein>
<dbReference type="AlphaFoldDB" id="A0AAV3Y8I7"/>
<dbReference type="Pfam" id="PF14709">
    <property type="entry name" value="DND1_DSRM"/>
    <property type="match status" value="1"/>
</dbReference>
<dbReference type="Proteomes" id="UP000735302">
    <property type="component" value="Unassembled WGS sequence"/>
</dbReference>
<sequence length="142" mass="15663">MSFYCAAPIQLLQDLCQKNNWGSPVYQLHSAIQKDAFRDASAQFFLYKVSIPALPNHVITPNKLCRTLEEARIFAAEYTLKFLGIPVESSEISGPQPATATPAAYHPQARPLAPAISIAREVQVPMSYAASYVIPSADYGRY</sequence>
<accession>A0AAV3Y8I7</accession>
<organism evidence="1 2">
    <name type="scientific">Plakobranchus ocellatus</name>
    <dbReference type="NCBI Taxonomy" id="259542"/>
    <lineage>
        <taxon>Eukaryota</taxon>
        <taxon>Metazoa</taxon>
        <taxon>Spiralia</taxon>
        <taxon>Lophotrochozoa</taxon>
        <taxon>Mollusca</taxon>
        <taxon>Gastropoda</taxon>
        <taxon>Heterobranchia</taxon>
        <taxon>Euthyneura</taxon>
        <taxon>Panpulmonata</taxon>
        <taxon>Sacoglossa</taxon>
        <taxon>Placobranchoidea</taxon>
        <taxon>Plakobranchidae</taxon>
        <taxon>Plakobranchus</taxon>
    </lineage>
</organism>
<reference evidence="1 2" key="1">
    <citation type="journal article" date="2021" name="Elife">
        <title>Chloroplast acquisition without the gene transfer in kleptoplastic sea slugs, Plakobranchus ocellatus.</title>
        <authorList>
            <person name="Maeda T."/>
            <person name="Takahashi S."/>
            <person name="Yoshida T."/>
            <person name="Shimamura S."/>
            <person name="Takaki Y."/>
            <person name="Nagai Y."/>
            <person name="Toyoda A."/>
            <person name="Suzuki Y."/>
            <person name="Arimoto A."/>
            <person name="Ishii H."/>
            <person name="Satoh N."/>
            <person name="Nishiyama T."/>
            <person name="Hasebe M."/>
            <person name="Maruyama T."/>
            <person name="Minagawa J."/>
            <person name="Obokata J."/>
            <person name="Shigenobu S."/>
        </authorList>
    </citation>
    <scope>NUCLEOTIDE SEQUENCE [LARGE SCALE GENOMIC DNA]</scope>
</reference>
<proteinExistence type="predicted"/>
<name>A0AAV3Y8I7_9GAST</name>
<keyword evidence="2" id="KW-1185">Reference proteome</keyword>
<dbReference type="SUPFAM" id="SSF54768">
    <property type="entry name" value="dsRNA-binding domain-like"/>
    <property type="match status" value="1"/>
</dbReference>